<dbReference type="GO" id="GO:0005886">
    <property type="term" value="C:plasma membrane"/>
    <property type="evidence" value="ECO:0007669"/>
    <property type="project" value="UniProtKB-SubCell"/>
</dbReference>
<accession>A0A4R0Z5Z8</accession>
<dbReference type="Proteomes" id="UP000291822">
    <property type="component" value="Unassembled WGS sequence"/>
</dbReference>
<protein>
    <submittedName>
        <fullName evidence="9">BCCT family transporter</fullName>
    </submittedName>
</protein>
<evidence type="ECO:0000256" key="4">
    <source>
        <dbReference type="ARBA" id="ARBA00022475"/>
    </source>
</evidence>
<feature type="transmembrane region" description="Helical" evidence="8">
    <location>
        <begin position="323"/>
        <end position="340"/>
    </location>
</feature>
<dbReference type="NCBIfam" id="TIGR00842">
    <property type="entry name" value="bcct"/>
    <property type="match status" value="1"/>
</dbReference>
<dbReference type="PANTHER" id="PTHR30047:SF7">
    <property type="entry name" value="HIGH-AFFINITY CHOLINE TRANSPORT PROTEIN"/>
    <property type="match status" value="1"/>
</dbReference>
<comment type="caution">
    <text evidence="9">The sequence shown here is derived from an EMBL/GenBank/DDBJ whole genome shotgun (WGS) entry which is preliminary data.</text>
</comment>
<evidence type="ECO:0000313" key="10">
    <source>
        <dbReference type="Proteomes" id="UP000291822"/>
    </source>
</evidence>
<evidence type="ECO:0000256" key="8">
    <source>
        <dbReference type="SAM" id="Phobius"/>
    </source>
</evidence>
<dbReference type="GO" id="GO:0022857">
    <property type="term" value="F:transmembrane transporter activity"/>
    <property type="evidence" value="ECO:0007669"/>
    <property type="project" value="InterPro"/>
</dbReference>
<dbReference type="InterPro" id="IPR000060">
    <property type="entry name" value="BCCT_transptr"/>
</dbReference>
<keyword evidence="7 8" id="KW-0472">Membrane</keyword>
<feature type="transmembrane region" description="Helical" evidence="8">
    <location>
        <begin position="352"/>
        <end position="370"/>
    </location>
</feature>
<dbReference type="EMBL" id="SJTG01000001">
    <property type="protein sequence ID" value="TCI13880.1"/>
    <property type="molecule type" value="Genomic_DNA"/>
</dbReference>
<feature type="transmembrane region" description="Helical" evidence="8">
    <location>
        <begin position="404"/>
        <end position="424"/>
    </location>
</feature>
<feature type="transmembrane region" description="Helical" evidence="8">
    <location>
        <begin position="451"/>
        <end position="470"/>
    </location>
</feature>
<dbReference type="InterPro" id="IPR018093">
    <property type="entry name" value="BCCT_CS"/>
</dbReference>
<dbReference type="PANTHER" id="PTHR30047">
    <property type="entry name" value="HIGH-AFFINITY CHOLINE TRANSPORT PROTEIN-RELATED"/>
    <property type="match status" value="1"/>
</dbReference>
<dbReference type="Pfam" id="PF02028">
    <property type="entry name" value="BCCT"/>
    <property type="match status" value="1"/>
</dbReference>
<feature type="transmembrane region" description="Helical" evidence="8">
    <location>
        <begin position="142"/>
        <end position="165"/>
    </location>
</feature>
<evidence type="ECO:0000256" key="5">
    <source>
        <dbReference type="ARBA" id="ARBA00022692"/>
    </source>
</evidence>
<keyword evidence="3" id="KW-0813">Transport</keyword>
<comment type="subcellular location">
    <subcellularLocation>
        <location evidence="1">Cell membrane</location>
        <topology evidence="1">Multi-pass membrane protein</topology>
    </subcellularLocation>
</comment>
<sequence length="673" mass="73716">MQTPQRTHHTTFKAPVVVPSLIVVGLLLLVCSLWPAASGARFMAAQAWVIARFDWFFVLSVAIFVIFLLVVALSRFGSIKLGPDDVAPEFSFVSWTAMLFAAGMGIGLMYFGVGEPIQHFVSPPNAVAATPEAAREAMLMTFFHWGFSAWAVYGVMGLVLAYFGFRYNLPLTFRSGLYPILRERVNGVLGHAVDAFALVGTISGIATTLGFGVMQMSAGMHLVAGWQVDGLGFKLGLVAVVVALAGLSAATGLDKGVRRLSEMNLMLAIALMLFVAIAGPTAFLLRAFGDNLGNYLSSLIELSFHTYAYKAPNEKDWFANWTILYWAWWVSWSPFVGMFIARISRGRTIRQFVIGVLLVPTAFNLIWMTVFGNSAIWLDTHSAAGALTQTAANVDALLFRFFEYLPMTSILSVAAIILVGVFFVTSADSGAFVIDSIASGGAPESPVWQRLFWATLLGVTAVVLIVAGGLKALQAVTLIAALPVTVVMLALCYGLWRGLMADDAHYSQSMAPATQFWTGQHWRLRLSRMLKDHTEEDAKQFIRQVVTPALQTVTNELRTSDVVARVVKDSDEVVQLSIPSASQRDFVYGVHVLKKTAPSFLPRDAAEPASEQPHTYDISTFFADGREGYVISYLRPEEIIADVLRQYERYVLLASDHRTDLLKGAPEHTNAPR</sequence>
<feature type="transmembrane region" description="Helical" evidence="8">
    <location>
        <begin position="186"/>
        <end position="211"/>
    </location>
</feature>
<feature type="transmembrane region" description="Helical" evidence="8">
    <location>
        <begin position="55"/>
        <end position="78"/>
    </location>
</feature>
<evidence type="ECO:0000313" key="9">
    <source>
        <dbReference type="EMBL" id="TCI13880.1"/>
    </source>
</evidence>
<keyword evidence="6 8" id="KW-1133">Transmembrane helix</keyword>
<name>A0A4R0Z5Z8_9GAMM</name>
<keyword evidence="5 8" id="KW-0812">Transmembrane</keyword>
<feature type="transmembrane region" description="Helical" evidence="8">
    <location>
        <begin position="90"/>
        <end position="113"/>
    </location>
</feature>
<proteinExistence type="inferred from homology"/>
<evidence type="ECO:0000256" key="7">
    <source>
        <dbReference type="ARBA" id="ARBA00023136"/>
    </source>
</evidence>
<organism evidence="9 10">
    <name type="scientific">Dyella soli</name>
    <dbReference type="NCBI Taxonomy" id="522319"/>
    <lineage>
        <taxon>Bacteria</taxon>
        <taxon>Pseudomonadati</taxon>
        <taxon>Pseudomonadota</taxon>
        <taxon>Gammaproteobacteria</taxon>
        <taxon>Lysobacterales</taxon>
        <taxon>Rhodanobacteraceae</taxon>
        <taxon>Dyella</taxon>
    </lineage>
</organism>
<comment type="similarity">
    <text evidence="2">Belongs to the BCCT transporter (TC 2.A.15) family.</text>
</comment>
<evidence type="ECO:0000256" key="3">
    <source>
        <dbReference type="ARBA" id="ARBA00022448"/>
    </source>
</evidence>
<feature type="transmembrane region" description="Helical" evidence="8">
    <location>
        <begin position="12"/>
        <end position="35"/>
    </location>
</feature>
<gene>
    <name evidence="9" type="ORF">EZM97_08815</name>
</gene>
<dbReference type="AlphaFoldDB" id="A0A4R0Z5Z8"/>
<evidence type="ECO:0000256" key="2">
    <source>
        <dbReference type="ARBA" id="ARBA00005658"/>
    </source>
</evidence>
<feature type="transmembrane region" description="Helical" evidence="8">
    <location>
        <begin position="231"/>
        <end position="253"/>
    </location>
</feature>
<dbReference type="PROSITE" id="PS01303">
    <property type="entry name" value="BCCT"/>
    <property type="match status" value="1"/>
</dbReference>
<evidence type="ECO:0000256" key="1">
    <source>
        <dbReference type="ARBA" id="ARBA00004651"/>
    </source>
</evidence>
<feature type="transmembrane region" description="Helical" evidence="8">
    <location>
        <begin position="265"/>
        <end position="288"/>
    </location>
</feature>
<feature type="transmembrane region" description="Helical" evidence="8">
    <location>
        <begin position="476"/>
        <end position="496"/>
    </location>
</feature>
<reference evidence="9 10" key="1">
    <citation type="submission" date="2019-02" db="EMBL/GenBank/DDBJ databases">
        <title>Dyella amyloliquefaciens sp. nov., isolated from forest soil.</title>
        <authorList>
            <person name="Gao Z.-H."/>
            <person name="Qiu L.-H."/>
        </authorList>
    </citation>
    <scope>NUCLEOTIDE SEQUENCE [LARGE SCALE GENOMIC DNA]</scope>
    <source>
        <strain evidence="9 10">KACC 12747</strain>
    </source>
</reference>
<keyword evidence="4" id="KW-1003">Cell membrane</keyword>
<keyword evidence="10" id="KW-1185">Reference proteome</keyword>
<evidence type="ECO:0000256" key="6">
    <source>
        <dbReference type="ARBA" id="ARBA00022989"/>
    </source>
</evidence>